<sequence>MVALNNSVSLMNQQPEQILTTDASEALYGATLEVLKFKRRQNCQKPRPLIGIQPRLIKGRQLLYNSTAVYKSSPEVSAPVLVSLDNKIMVKQEFREMKFTAFHIPGKSNQVADVLSRLSTSGDYQIRQEVLEKALRETLKVPEDNQRQIGYGIRWIRTQLEKHDSPLISTNQSNSNSIEQNNYRSSSSSTHSSELGSAALVAVIPMRGCQSNSGRKCNDVLVAGGCMKNQKLHLPPTDLLVAKIKGIKVIKSP</sequence>
<accession>A0A5J4TGM0</accession>
<dbReference type="Proteomes" id="UP000324800">
    <property type="component" value="Unassembled WGS sequence"/>
</dbReference>
<proteinExistence type="predicted"/>
<name>A0A5J4TGM0_9EUKA</name>
<comment type="caution">
    <text evidence="2">The sequence shown here is derived from an EMBL/GenBank/DDBJ whole genome shotgun (WGS) entry which is preliminary data.</text>
</comment>
<evidence type="ECO:0000256" key="1">
    <source>
        <dbReference type="SAM" id="MobiDB-lite"/>
    </source>
</evidence>
<evidence type="ECO:0000313" key="3">
    <source>
        <dbReference type="Proteomes" id="UP000324800"/>
    </source>
</evidence>
<gene>
    <name evidence="2" type="ORF">EZS28_046807</name>
</gene>
<dbReference type="EMBL" id="SNRW01031058">
    <property type="protein sequence ID" value="KAA6357666.1"/>
    <property type="molecule type" value="Genomic_DNA"/>
</dbReference>
<feature type="region of interest" description="Disordered" evidence="1">
    <location>
        <begin position="166"/>
        <end position="191"/>
    </location>
</feature>
<protein>
    <submittedName>
        <fullName evidence="2">Uncharacterized protein</fullName>
    </submittedName>
</protein>
<evidence type="ECO:0000313" key="2">
    <source>
        <dbReference type="EMBL" id="KAA6357666.1"/>
    </source>
</evidence>
<feature type="compositionally biased region" description="Low complexity" evidence="1">
    <location>
        <begin position="168"/>
        <end position="191"/>
    </location>
</feature>
<organism evidence="2 3">
    <name type="scientific">Streblomastix strix</name>
    <dbReference type="NCBI Taxonomy" id="222440"/>
    <lineage>
        <taxon>Eukaryota</taxon>
        <taxon>Metamonada</taxon>
        <taxon>Preaxostyla</taxon>
        <taxon>Oxymonadida</taxon>
        <taxon>Streblomastigidae</taxon>
        <taxon>Streblomastix</taxon>
    </lineage>
</organism>
<reference evidence="2 3" key="1">
    <citation type="submission" date="2019-03" db="EMBL/GenBank/DDBJ databases">
        <title>Single cell metagenomics reveals metabolic interactions within the superorganism composed of flagellate Streblomastix strix and complex community of Bacteroidetes bacteria on its surface.</title>
        <authorList>
            <person name="Treitli S.C."/>
            <person name="Kolisko M."/>
            <person name="Husnik F."/>
            <person name="Keeling P."/>
            <person name="Hampl V."/>
        </authorList>
    </citation>
    <scope>NUCLEOTIDE SEQUENCE [LARGE SCALE GENOMIC DNA]</scope>
    <source>
        <strain evidence="2">ST1C</strain>
    </source>
</reference>
<dbReference type="AlphaFoldDB" id="A0A5J4TGM0"/>